<dbReference type="SUPFAM" id="SSF56784">
    <property type="entry name" value="HAD-like"/>
    <property type="match status" value="1"/>
</dbReference>
<dbReference type="GO" id="GO:0005992">
    <property type="term" value="P:trehalose biosynthetic process"/>
    <property type="evidence" value="ECO:0007669"/>
    <property type="project" value="InterPro"/>
</dbReference>
<dbReference type="NCBIfam" id="TIGR00685">
    <property type="entry name" value="T6PP"/>
    <property type="match status" value="1"/>
</dbReference>
<sequence length="908" mass="102520">MDVAIARLKEIDSLGPFSPDDTVVLVSLELPVRVSRDATTGKFHVAYTNSLLIPGLHKIRRSIGCQVKFIGSCGYYPSGINYSSGNNYSSGMEVDGEIRAAKYTEREKERVAEVLEPFDCYPVFPEESDLNAVLDFCQNTLSPLFHSVIHLETSLQKPFNQELWALYQKINRLWSDTVCRVIEQDTDFVWVHDFHFLLVPQFVSRKHKKVNIGLFLHCPFPSDDLFRCLPVRNEILRSILCADLVGFHFFEYARHFLTACKKLMGLEHRFNLGGFICIEYNGRQVHVKIGHVNVQYKGMQQQLKDDLEIQKITTKFKDAHKNKFIFLSIDRCDHLAGIKMKLQSYRHYLEHFPYAKGNVTLVQYAYPPRHTNEATIIFQKELLEITDDINREFGQGSLVLHIRPIKQKEKWAALECAHCLLDASIRDGLNLIAFEYIACRGAAPGHIILSEFTGCSSTLTCCQRIHPWQPDDVASKMDLCYSTPAANYAEQWARDVAYLSANSLEAWASDFLSDLRRARKSDGRVYMRCGFASTYRILSLDENFRALPLQRVVKAYRAASQKRLLFFDHEGTLAPDRRHIAATPYGAELTANGARPSPSVLQALRALCADTRNVVFVFSGRPKAALEDWFGHIPGIGLCAEHGFYIRSPQHTQNLWQSMREEDLTWKELALTLMQHYVKRTQGSLIENKGSALVFQYRNCDPDFGAWQAKELATYLEEFLFGMPVVVMSGKGYVEARVAGVSKGVACQWVMEQTGGVQFALAIGDDRSDEEMYVALSKFYAAGENERKGNLGSRETPRETGLGLGISGSRLNAKESAEEAEEAPVLTPSPAAAHDLFRLTQTTSTRHVVQEGVFCVTVGKKPSHAQWYVNDTDEVSELLDALISDHRKDINVQLFLPEPGTNLLSSGF</sequence>
<dbReference type="InterPro" id="IPR006379">
    <property type="entry name" value="HAD-SF_hydro_IIB"/>
</dbReference>
<feature type="region of interest" description="Disordered" evidence="3">
    <location>
        <begin position="787"/>
        <end position="807"/>
    </location>
</feature>
<keyword evidence="4" id="KW-0328">Glycosyltransferase</keyword>
<proteinExistence type="inferred from homology"/>
<evidence type="ECO:0000313" key="4">
    <source>
        <dbReference type="EMBL" id="EZG55250.1"/>
    </source>
</evidence>
<keyword evidence="5" id="KW-1185">Reference proteome</keyword>
<dbReference type="Gene3D" id="3.40.50.2000">
    <property type="entry name" value="Glycogen Phosphorylase B"/>
    <property type="match status" value="2"/>
</dbReference>
<comment type="similarity">
    <text evidence="2">In the C-terminal section; belongs to the trehalose phosphatase family.</text>
</comment>
<name>A0A023B2X7_GRENI</name>
<dbReference type="PANTHER" id="PTHR10788">
    <property type="entry name" value="TREHALOSE-6-PHOSPHATE SYNTHASE"/>
    <property type="match status" value="1"/>
</dbReference>
<accession>A0A023B2X7</accession>
<dbReference type="Gene3D" id="3.40.50.1000">
    <property type="entry name" value="HAD superfamily/HAD-like"/>
    <property type="match status" value="2"/>
</dbReference>
<dbReference type="InterPro" id="IPR023214">
    <property type="entry name" value="HAD_sf"/>
</dbReference>
<dbReference type="CDD" id="cd03788">
    <property type="entry name" value="GT20_TPS"/>
    <property type="match status" value="1"/>
</dbReference>
<comment type="similarity">
    <text evidence="1">In the N-terminal section; belongs to the glycosyltransferase 20 family.</text>
</comment>
<dbReference type="GO" id="GO:0003825">
    <property type="term" value="F:alpha,alpha-trehalose-phosphate synthase (UDP-forming) activity"/>
    <property type="evidence" value="ECO:0007669"/>
    <property type="project" value="UniProtKB-EC"/>
</dbReference>
<dbReference type="VEuPathDB" id="CryptoDB:GNI_115780"/>
<keyword evidence="4" id="KW-0808">Transferase</keyword>
<dbReference type="InterPro" id="IPR003337">
    <property type="entry name" value="Trehalose_PPase"/>
</dbReference>
<dbReference type="AlphaFoldDB" id="A0A023B2X7"/>
<dbReference type="PANTHER" id="PTHR10788:SF94">
    <property type="entry name" value="ALPHA,ALPHA-TREHALOSE-PHOSPHATE SYNTHASE [UDP-FORMING] 5"/>
    <property type="match status" value="1"/>
</dbReference>
<dbReference type="Pfam" id="PF02358">
    <property type="entry name" value="Trehalose_PPase"/>
    <property type="match status" value="1"/>
</dbReference>
<dbReference type="GO" id="GO:0005829">
    <property type="term" value="C:cytosol"/>
    <property type="evidence" value="ECO:0007669"/>
    <property type="project" value="TreeGrafter"/>
</dbReference>
<reference evidence="4" key="1">
    <citation type="submission" date="2013-12" db="EMBL/GenBank/DDBJ databases">
        <authorList>
            <person name="Omoto C.K."/>
            <person name="Sibley D."/>
            <person name="Venepally P."/>
            <person name="Hadjithomas M."/>
            <person name="Karamycheva S."/>
            <person name="Brunk B."/>
            <person name="Roos D."/>
            <person name="Caler E."/>
            <person name="Lorenzi H."/>
        </authorList>
    </citation>
    <scope>NUCLEOTIDE SEQUENCE</scope>
</reference>
<dbReference type="NCBIfam" id="TIGR01484">
    <property type="entry name" value="HAD-SF-IIB"/>
    <property type="match status" value="1"/>
</dbReference>
<dbReference type="Pfam" id="PF00982">
    <property type="entry name" value="Glyco_transf_20"/>
    <property type="match status" value="1"/>
</dbReference>
<dbReference type="InterPro" id="IPR036412">
    <property type="entry name" value="HAD-like_sf"/>
</dbReference>
<dbReference type="OMA" id="TSWDKRR"/>
<evidence type="ECO:0000313" key="5">
    <source>
        <dbReference type="Proteomes" id="UP000019763"/>
    </source>
</evidence>
<protein>
    <submittedName>
        <fullName evidence="4">Trehalose-6-phosphate synthase</fullName>
        <ecNumber evidence="4">2.4.1.15</ecNumber>
    </submittedName>
</protein>
<dbReference type="OrthoDB" id="755951at2759"/>
<evidence type="ECO:0000256" key="2">
    <source>
        <dbReference type="ARBA" id="ARBA00006330"/>
    </source>
</evidence>
<dbReference type="InterPro" id="IPR001830">
    <property type="entry name" value="Glyco_trans_20"/>
</dbReference>
<organism evidence="4 5">
    <name type="scientific">Gregarina niphandrodes</name>
    <name type="common">Septate eugregarine</name>
    <dbReference type="NCBI Taxonomy" id="110365"/>
    <lineage>
        <taxon>Eukaryota</taxon>
        <taxon>Sar</taxon>
        <taxon>Alveolata</taxon>
        <taxon>Apicomplexa</taxon>
        <taxon>Conoidasida</taxon>
        <taxon>Gregarinasina</taxon>
        <taxon>Eugregarinorida</taxon>
        <taxon>Gregarinidae</taxon>
        <taxon>Gregarina</taxon>
    </lineage>
</organism>
<dbReference type="eggNOG" id="KOG1050">
    <property type="taxonomic scope" value="Eukaryota"/>
</dbReference>
<comment type="caution">
    <text evidence="4">The sequence shown here is derived from an EMBL/GenBank/DDBJ whole genome shotgun (WGS) entry which is preliminary data.</text>
</comment>
<dbReference type="EC" id="2.4.1.15" evidence="4"/>
<dbReference type="RefSeq" id="XP_011131701.1">
    <property type="nucleotide sequence ID" value="XM_011133399.1"/>
</dbReference>
<dbReference type="CDD" id="cd01627">
    <property type="entry name" value="HAD_TPP"/>
    <property type="match status" value="1"/>
</dbReference>
<evidence type="ECO:0000256" key="1">
    <source>
        <dbReference type="ARBA" id="ARBA00005409"/>
    </source>
</evidence>
<dbReference type="GeneID" id="22914122"/>
<dbReference type="EMBL" id="AFNH02000860">
    <property type="protein sequence ID" value="EZG55250.1"/>
    <property type="molecule type" value="Genomic_DNA"/>
</dbReference>
<dbReference type="Proteomes" id="UP000019763">
    <property type="component" value="Unassembled WGS sequence"/>
</dbReference>
<dbReference type="SUPFAM" id="SSF53756">
    <property type="entry name" value="UDP-Glycosyltransferase/glycogen phosphorylase"/>
    <property type="match status" value="1"/>
</dbReference>
<evidence type="ECO:0000256" key="3">
    <source>
        <dbReference type="SAM" id="MobiDB-lite"/>
    </source>
</evidence>
<dbReference type="GO" id="GO:0004805">
    <property type="term" value="F:trehalose-phosphatase activity"/>
    <property type="evidence" value="ECO:0007669"/>
    <property type="project" value="TreeGrafter"/>
</dbReference>
<gene>
    <name evidence="4" type="ORF">GNI_115780</name>
</gene>